<protein>
    <submittedName>
        <fullName evidence="1">Uncharacterized protein</fullName>
    </submittedName>
</protein>
<evidence type="ECO:0000313" key="1">
    <source>
        <dbReference type="EMBL" id="TRX91983.1"/>
    </source>
</evidence>
<dbReference type="OrthoDB" id="5241264at2759"/>
<keyword evidence="2" id="KW-1185">Reference proteome</keyword>
<dbReference type="AlphaFoldDB" id="A0A553HVK5"/>
<organism evidence="1 2">
    <name type="scientific">Xylaria flabelliformis</name>
    <dbReference type="NCBI Taxonomy" id="2512241"/>
    <lineage>
        <taxon>Eukaryota</taxon>
        <taxon>Fungi</taxon>
        <taxon>Dikarya</taxon>
        <taxon>Ascomycota</taxon>
        <taxon>Pezizomycotina</taxon>
        <taxon>Sordariomycetes</taxon>
        <taxon>Xylariomycetidae</taxon>
        <taxon>Xylariales</taxon>
        <taxon>Xylariaceae</taxon>
        <taxon>Xylaria</taxon>
    </lineage>
</organism>
<name>A0A553HVK5_9PEZI</name>
<evidence type="ECO:0000313" key="2">
    <source>
        <dbReference type="Proteomes" id="UP000319160"/>
    </source>
</evidence>
<dbReference type="EMBL" id="VFLP01000040">
    <property type="protein sequence ID" value="TRX91983.1"/>
    <property type="molecule type" value="Genomic_DNA"/>
</dbReference>
<accession>A0A553HVK5</accession>
<reference evidence="2" key="1">
    <citation type="submission" date="2019-06" db="EMBL/GenBank/DDBJ databases">
        <title>Draft genome sequence of the griseofulvin-producing fungus Xylaria cubensis strain G536.</title>
        <authorList>
            <person name="Mead M.E."/>
            <person name="Raja H.A."/>
            <person name="Steenwyk J.L."/>
            <person name="Knowles S.L."/>
            <person name="Oberlies N.H."/>
            <person name="Rokas A."/>
        </authorList>
    </citation>
    <scope>NUCLEOTIDE SEQUENCE [LARGE SCALE GENOMIC DNA]</scope>
    <source>
        <strain evidence="2">G536</strain>
    </source>
</reference>
<dbReference type="Proteomes" id="UP000319160">
    <property type="component" value="Unassembled WGS sequence"/>
</dbReference>
<sequence>MANLQLHDRDKYGVYLLNALLSRTPSSTKEDFAGEVKELSCIASEELLLAISPIGYNSKGDKNKCLLERVRKRLSTFWSKKRMKIEQRLDPDDNDTVVVGSSMFRTTHLACPFYIRQKKRHLGSCHNTYVLSEDWEDRVRLRSCTSSSKPPPEGVSALQMQRLARPDDPWTLRETQWLLIWETVFPGVELPSLPFLFGEVETVVWMLRYLWSAEGDRIVCGFLSERRQQTLQPQKDEPNVMILGQKAMKRGARVGSNKHTHLVLHFGHGDEPKSFDDATMPDVLDSFSSLNGDHSR</sequence>
<dbReference type="STRING" id="2512241.A0A553HVK5"/>
<gene>
    <name evidence="1" type="ORF">FHL15_007080</name>
</gene>
<proteinExistence type="predicted"/>
<comment type="caution">
    <text evidence="1">The sequence shown here is derived from an EMBL/GenBank/DDBJ whole genome shotgun (WGS) entry which is preliminary data.</text>
</comment>